<comment type="caution">
    <text evidence="2">The sequence shown here is derived from an EMBL/GenBank/DDBJ whole genome shotgun (WGS) entry which is preliminary data.</text>
</comment>
<dbReference type="AlphaFoldDB" id="A0A0G9MTT1"/>
<protein>
    <submittedName>
        <fullName evidence="2">Uncharacterized protein</fullName>
    </submittedName>
</protein>
<dbReference type="RefSeq" id="WP_047003781.1">
    <property type="nucleotide sequence ID" value="NZ_LBHB01000002.1"/>
</dbReference>
<gene>
    <name evidence="2" type="ORF">AAW00_07590</name>
</gene>
<keyword evidence="3" id="KW-1185">Reference proteome</keyword>
<reference evidence="2 3" key="1">
    <citation type="submission" date="2015-04" db="EMBL/GenBank/DDBJ databases">
        <title>The draft genome sequence of Erythrobacter luteus KA37.</title>
        <authorList>
            <person name="Zhuang L."/>
            <person name="Liu Y."/>
            <person name="Shao Z."/>
        </authorList>
    </citation>
    <scope>NUCLEOTIDE SEQUENCE [LARGE SCALE GENOMIC DNA]</scope>
    <source>
        <strain evidence="2 3">KA37</strain>
    </source>
</reference>
<evidence type="ECO:0000313" key="2">
    <source>
        <dbReference type="EMBL" id="KLE34135.1"/>
    </source>
</evidence>
<evidence type="ECO:0000256" key="1">
    <source>
        <dbReference type="SAM" id="MobiDB-lite"/>
    </source>
</evidence>
<accession>A0A0G9MTT1</accession>
<dbReference type="EMBL" id="LBHB01000002">
    <property type="protein sequence ID" value="KLE34135.1"/>
    <property type="molecule type" value="Genomic_DNA"/>
</dbReference>
<dbReference type="Proteomes" id="UP000053464">
    <property type="component" value="Unassembled WGS sequence"/>
</dbReference>
<dbReference type="STRING" id="1581420.AAW00_07590"/>
<feature type="region of interest" description="Disordered" evidence="1">
    <location>
        <begin position="1"/>
        <end position="64"/>
    </location>
</feature>
<organism evidence="2 3">
    <name type="scientific">Aurantiacibacter luteus</name>
    <dbReference type="NCBI Taxonomy" id="1581420"/>
    <lineage>
        <taxon>Bacteria</taxon>
        <taxon>Pseudomonadati</taxon>
        <taxon>Pseudomonadota</taxon>
        <taxon>Alphaproteobacteria</taxon>
        <taxon>Sphingomonadales</taxon>
        <taxon>Erythrobacteraceae</taxon>
        <taxon>Aurantiacibacter</taxon>
    </lineage>
</organism>
<dbReference type="OrthoDB" id="7410755at2"/>
<proteinExistence type="predicted"/>
<dbReference type="PATRIC" id="fig|1581420.6.peg.1553"/>
<feature type="compositionally biased region" description="Basic and acidic residues" evidence="1">
    <location>
        <begin position="28"/>
        <end position="46"/>
    </location>
</feature>
<name>A0A0G9MTT1_9SPHN</name>
<sequence length="64" mass="6831">MGEYEPEDSRAVTHSAKPDAAGLVATGAKEDAARDEALKRKEKLTEDEQPAVGYGDRAKEAGKD</sequence>
<evidence type="ECO:0000313" key="3">
    <source>
        <dbReference type="Proteomes" id="UP000053464"/>
    </source>
</evidence>